<dbReference type="SUPFAM" id="SSF47986">
    <property type="entry name" value="DEATH domain"/>
    <property type="match status" value="1"/>
</dbReference>
<sequence>MQKENKAPISLELCEICGTLKRKGHLSRHQQSKGCITKVESAAELGNRSILEYFKKKKSPKKIKLSFNEDIQQPAFEDHFTRLTDRQRTHILTEHNLLKFNKVVGSDIEIFGKALKLKQTDIDASRVENSNSFTTLIHKIILKWKNTNARNATLGIFTKGLQDAEAAGASVDWDIFIEGVKDVIS</sequence>
<organism evidence="2 3">
    <name type="scientific">Magallana gigas</name>
    <name type="common">Pacific oyster</name>
    <name type="synonym">Crassostrea gigas</name>
    <dbReference type="NCBI Taxonomy" id="29159"/>
    <lineage>
        <taxon>Eukaryota</taxon>
        <taxon>Metazoa</taxon>
        <taxon>Spiralia</taxon>
        <taxon>Lophotrochozoa</taxon>
        <taxon>Mollusca</taxon>
        <taxon>Bivalvia</taxon>
        <taxon>Autobranchia</taxon>
        <taxon>Pteriomorphia</taxon>
        <taxon>Ostreida</taxon>
        <taxon>Ostreoidea</taxon>
        <taxon>Ostreidae</taxon>
        <taxon>Magallana</taxon>
    </lineage>
</organism>
<dbReference type="EnsemblMetazoa" id="G28786.3">
    <property type="protein sequence ID" value="G28786.3:cds"/>
    <property type="gene ID" value="G28786"/>
</dbReference>
<evidence type="ECO:0000313" key="2">
    <source>
        <dbReference type="EnsemblMetazoa" id="G28786.1:cds"/>
    </source>
</evidence>
<dbReference type="GO" id="GO:0007165">
    <property type="term" value="P:signal transduction"/>
    <property type="evidence" value="ECO:0007669"/>
    <property type="project" value="InterPro"/>
</dbReference>
<feature type="domain" description="Death" evidence="1">
    <location>
        <begin position="93"/>
        <end position="165"/>
    </location>
</feature>
<dbReference type="AlphaFoldDB" id="A0A8W8LMK7"/>
<reference evidence="2" key="1">
    <citation type="submission" date="2022-08" db="UniProtKB">
        <authorList>
            <consortium name="EnsemblMetazoa"/>
        </authorList>
    </citation>
    <scope>IDENTIFICATION</scope>
    <source>
        <strain evidence="2">05x7-T-G4-1.051#20</strain>
    </source>
</reference>
<name>A0A8W8LMK7_MAGGI</name>
<dbReference type="Gene3D" id="1.10.533.10">
    <property type="entry name" value="Death Domain, Fas"/>
    <property type="match status" value="1"/>
</dbReference>
<dbReference type="EnsemblMetazoa" id="G28786.1">
    <property type="protein sequence ID" value="G28786.1:cds"/>
    <property type="gene ID" value="G28786"/>
</dbReference>
<dbReference type="Proteomes" id="UP000005408">
    <property type="component" value="Unassembled WGS sequence"/>
</dbReference>
<accession>A0A8W8LMK7</accession>
<dbReference type="CDD" id="cd01670">
    <property type="entry name" value="Death"/>
    <property type="match status" value="1"/>
</dbReference>
<evidence type="ECO:0000259" key="1">
    <source>
        <dbReference type="PROSITE" id="PS50017"/>
    </source>
</evidence>
<protein>
    <recommendedName>
        <fullName evidence="1">Death domain-containing protein</fullName>
    </recommendedName>
</protein>
<dbReference type="InterPro" id="IPR011029">
    <property type="entry name" value="DEATH-like_dom_sf"/>
</dbReference>
<dbReference type="OrthoDB" id="5981554at2759"/>
<proteinExistence type="predicted"/>
<evidence type="ECO:0000313" key="3">
    <source>
        <dbReference type="Proteomes" id="UP000005408"/>
    </source>
</evidence>
<dbReference type="Pfam" id="PF00531">
    <property type="entry name" value="Death"/>
    <property type="match status" value="1"/>
</dbReference>
<dbReference type="InterPro" id="IPR000488">
    <property type="entry name" value="Death_dom"/>
</dbReference>
<keyword evidence="3" id="KW-1185">Reference proteome</keyword>
<dbReference type="PROSITE" id="PS50017">
    <property type="entry name" value="DEATH_DOMAIN"/>
    <property type="match status" value="1"/>
</dbReference>